<dbReference type="Pfam" id="PF00011">
    <property type="entry name" value="HSP20"/>
    <property type="match status" value="1"/>
</dbReference>
<evidence type="ECO:0000259" key="4">
    <source>
        <dbReference type="PROSITE" id="PS01031"/>
    </source>
</evidence>
<comment type="caution">
    <text evidence="5">The sequence shown here is derived from an EMBL/GenBank/DDBJ whole genome shotgun (WGS) entry which is preliminary data.</text>
</comment>
<accession>A0ABR3FLR6</accession>
<dbReference type="SUPFAM" id="SSF49764">
    <property type="entry name" value="HSP20-like chaperones"/>
    <property type="match status" value="1"/>
</dbReference>
<dbReference type="EMBL" id="JBAHYK010000230">
    <property type="protein sequence ID" value="KAL0576331.1"/>
    <property type="molecule type" value="Genomic_DNA"/>
</dbReference>
<keyword evidence="1" id="KW-0346">Stress response</keyword>
<evidence type="ECO:0000313" key="5">
    <source>
        <dbReference type="EMBL" id="KAL0576331.1"/>
    </source>
</evidence>
<dbReference type="Gene3D" id="2.60.40.790">
    <property type="match status" value="1"/>
</dbReference>
<name>A0ABR3FLR6_9AGAR</name>
<feature type="domain" description="SHSP" evidence="4">
    <location>
        <begin position="41"/>
        <end position="148"/>
    </location>
</feature>
<dbReference type="InterPro" id="IPR008978">
    <property type="entry name" value="HSP20-like_chaperone"/>
</dbReference>
<comment type="similarity">
    <text evidence="2 3">Belongs to the small heat shock protein (HSP20) family.</text>
</comment>
<evidence type="ECO:0000313" key="6">
    <source>
        <dbReference type="Proteomes" id="UP001465976"/>
    </source>
</evidence>
<evidence type="ECO:0000256" key="3">
    <source>
        <dbReference type="RuleBase" id="RU003616"/>
    </source>
</evidence>
<dbReference type="PANTHER" id="PTHR11527">
    <property type="entry name" value="HEAT-SHOCK PROTEIN 20 FAMILY MEMBER"/>
    <property type="match status" value="1"/>
</dbReference>
<dbReference type="PROSITE" id="PS01031">
    <property type="entry name" value="SHSP"/>
    <property type="match status" value="1"/>
</dbReference>
<dbReference type="CDD" id="cd06464">
    <property type="entry name" value="ACD_sHsps-like"/>
    <property type="match status" value="1"/>
</dbReference>
<organism evidence="5 6">
    <name type="scientific">Marasmius crinis-equi</name>
    <dbReference type="NCBI Taxonomy" id="585013"/>
    <lineage>
        <taxon>Eukaryota</taxon>
        <taxon>Fungi</taxon>
        <taxon>Dikarya</taxon>
        <taxon>Basidiomycota</taxon>
        <taxon>Agaricomycotina</taxon>
        <taxon>Agaricomycetes</taxon>
        <taxon>Agaricomycetidae</taxon>
        <taxon>Agaricales</taxon>
        <taxon>Marasmiineae</taxon>
        <taxon>Marasmiaceae</taxon>
        <taxon>Marasmius</taxon>
    </lineage>
</organism>
<dbReference type="Proteomes" id="UP001465976">
    <property type="component" value="Unassembled WGS sequence"/>
</dbReference>
<proteinExistence type="inferred from homology"/>
<protein>
    <recommendedName>
        <fullName evidence="4">SHSP domain-containing protein</fullName>
    </recommendedName>
</protein>
<sequence length="148" mass="16841">MSYYYEPHLYNFDYFIDDAFGRQGQNPLRVSIVESDGHGNCADQTMKPKMDLDDAKNVVTASFELPGMKKEDVQIDIRDGRLVVYGETKILDSDCEHDYVVRERKFGKFSRTIQLPRGVKEDEIRAAMEAGVLTVTIPKAEARKVSIS</sequence>
<keyword evidence="6" id="KW-1185">Reference proteome</keyword>
<evidence type="ECO:0000256" key="1">
    <source>
        <dbReference type="ARBA" id="ARBA00023016"/>
    </source>
</evidence>
<gene>
    <name evidence="5" type="ORF">V5O48_005656</name>
</gene>
<dbReference type="InterPro" id="IPR002068">
    <property type="entry name" value="A-crystallin/Hsp20_dom"/>
</dbReference>
<evidence type="ECO:0000256" key="2">
    <source>
        <dbReference type="PROSITE-ProRule" id="PRU00285"/>
    </source>
</evidence>
<dbReference type="InterPro" id="IPR031107">
    <property type="entry name" value="Small_HSP"/>
</dbReference>
<reference evidence="5 6" key="1">
    <citation type="submission" date="2024-02" db="EMBL/GenBank/DDBJ databases">
        <title>A draft genome for the cacao thread blight pathogen Marasmius crinis-equi.</title>
        <authorList>
            <person name="Cohen S.P."/>
            <person name="Baruah I.K."/>
            <person name="Amoako-Attah I."/>
            <person name="Bukari Y."/>
            <person name="Meinhardt L.W."/>
            <person name="Bailey B.A."/>
        </authorList>
    </citation>
    <scope>NUCLEOTIDE SEQUENCE [LARGE SCALE GENOMIC DNA]</scope>
    <source>
        <strain evidence="5 6">GH-76</strain>
    </source>
</reference>